<dbReference type="OrthoDB" id="10657590at2759"/>
<name>A0A482WPS8_LAOST</name>
<gene>
    <name evidence="2" type="ORF">LSTR_LSTR005143</name>
</gene>
<evidence type="ECO:0000313" key="2">
    <source>
        <dbReference type="EMBL" id="RZF35615.1"/>
    </source>
</evidence>
<feature type="compositionally biased region" description="Polar residues" evidence="1">
    <location>
        <begin position="179"/>
        <end position="194"/>
    </location>
</feature>
<evidence type="ECO:0000313" key="3">
    <source>
        <dbReference type="Proteomes" id="UP000291343"/>
    </source>
</evidence>
<keyword evidence="3" id="KW-1185">Reference proteome</keyword>
<dbReference type="EMBL" id="QKKF02028001">
    <property type="protein sequence ID" value="RZF35615.1"/>
    <property type="molecule type" value="Genomic_DNA"/>
</dbReference>
<reference evidence="2 3" key="1">
    <citation type="journal article" date="2017" name="Gigascience">
        <title>Genome sequence of the small brown planthopper, Laodelphax striatellus.</title>
        <authorList>
            <person name="Zhu J."/>
            <person name="Jiang F."/>
            <person name="Wang X."/>
            <person name="Yang P."/>
            <person name="Bao Y."/>
            <person name="Zhao W."/>
            <person name="Wang W."/>
            <person name="Lu H."/>
            <person name="Wang Q."/>
            <person name="Cui N."/>
            <person name="Li J."/>
            <person name="Chen X."/>
            <person name="Luo L."/>
            <person name="Yu J."/>
            <person name="Kang L."/>
            <person name="Cui F."/>
        </authorList>
    </citation>
    <scope>NUCLEOTIDE SEQUENCE [LARGE SCALE GENOMIC DNA]</scope>
    <source>
        <strain evidence="2">Lst14</strain>
    </source>
</reference>
<evidence type="ECO:0000256" key="1">
    <source>
        <dbReference type="SAM" id="MobiDB-lite"/>
    </source>
</evidence>
<proteinExistence type="predicted"/>
<sequence length="456" mass="48551">MDWLGISYGSKINVPDRKLGQENKIGYFSQKQNFSRGMEKKKRTSCAARDGLERGSCDRYAIITTFYRDVLCFVLLYERIGQGNLILKDRTSTQQTRHSRHLLQSICELASVHLSRISQLFLLLSNTVSRTRADMTAAGTDMVHRKLWFYSLCLLLTTGSIYGDNSDKSQSKSVKRGADTSQYSDTNAQASTYDTDSEGYSAGSTYSGYGASYGYADAGSAGYGGSGLAAYGSPSAAYAAAGGSSYSSPATAYSSGATAYGSGAAAYGQGASAYGSGATDYSQGAYGQGAYGLGAYGSGAAGYASPASYYSAGSAAYGSPAYGSSSGSDYGSGYQDLHGHLISQHVEVSRPVPVPIYKAVPVPIPHPVAVPVPQPIPIHVPQPIAVQVPVPVPVIKTVAYPVEKPVPYPVEKPVKVTVEKKVPYPVSKPYAVHVPVYKVKHIYHDTKHHYPSSYYN</sequence>
<feature type="region of interest" description="Disordered" evidence="1">
    <location>
        <begin position="165"/>
        <end position="198"/>
    </location>
</feature>
<organism evidence="2 3">
    <name type="scientific">Laodelphax striatellus</name>
    <name type="common">Small brown planthopper</name>
    <name type="synonym">Delphax striatella</name>
    <dbReference type="NCBI Taxonomy" id="195883"/>
    <lineage>
        <taxon>Eukaryota</taxon>
        <taxon>Metazoa</taxon>
        <taxon>Ecdysozoa</taxon>
        <taxon>Arthropoda</taxon>
        <taxon>Hexapoda</taxon>
        <taxon>Insecta</taxon>
        <taxon>Pterygota</taxon>
        <taxon>Neoptera</taxon>
        <taxon>Paraneoptera</taxon>
        <taxon>Hemiptera</taxon>
        <taxon>Auchenorrhyncha</taxon>
        <taxon>Fulgoroidea</taxon>
        <taxon>Delphacidae</taxon>
        <taxon>Criomorphinae</taxon>
        <taxon>Laodelphax</taxon>
    </lineage>
</organism>
<comment type="caution">
    <text evidence="2">The sequence shown here is derived from an EMBL/GenBank/DDBJ whole genome shotgun (WGS) entry which is preliminary data.</text>
</comment>
<dbReference type="Proteomes" id="UP000291343">
    <property type="component" value="Unassembled WGS sequence"/>
</dbReference>
<dbReference type="InParanoid" id="A0A482WPS8"/>
<dbReference type="AlphaFoldDB" id="A0A482WPS8"/>
<accession>A0A482WPS8</accession>
<protein>
    <submittedName>
        <fullName evidence="2">Uncharacterized protein</fullName>
    </submittedName>
</protein>